<proteinExistence type="predicted"/>
<feature type="domain" description="EF-hand" evidence="1">
    <location>
        <begin position="94"/>
        <end position="129"/>
    </location>
</feature>
<dbReference type="PANTHER" id="PTHR46763:SF1">
    <property type="entry name" value="DYNEIN REGULATORY COMPLEX PROTEIN 8"/>
    <property type="match status" value="1"/>
</dbReference>
<dbReference type="Pfam" id="PF13405">
    <property type="entry name" value="EF-hand_6"/>
    <property type="match status" value="1"/>
</dbReference>
<dbReference type="EMBL" id="BRYB01000394">
    <property type="protein sequence ID" value="GMI29301.1"/>
    <property type="molecule type" value="Genomic_DNA"/>
</dbReference>
<protein>
    <recommendedName>
        <fullName evidence="1">EF-hand domain-containing protein</fullName>
    </recommendedName>
</protein>
<dbReference type="PANTHER" id="PTHR46763">
    <property type="entry name" value="DYNEIN REGULATORY COMPLEX PROTEIN 8"/>
    <property type="match status" value="1"/>
</dbReference>
<dbReference type="InterPro" id="IPR011992">
    <property type="entry name" value="EF-hand-dom_pair"/>
</dbReference>
<feature type="domain" description="EF-hand" evidence="1">
    <location>
        <begin position="15"/>
        <end position="50"/>
    </location>
</feature>
<dbReference type="PROSITE" id="PS50222">
    <property type="entry name" value="EF_HAND_2"/>
    <property type="match status" value="2"/>
</dbReference>
<comment type="caution">
    <text evidence="2">The sequence shown here is derived from an EMBL/GenBank/DDBJ whole genome shotgun (WGS) entry which is preliminary data.</text>
</comment>
<reference evidence="2 3" key="1">
    <citation type="journal article" date="2023" name="Commun. Biol.">
        <title>Genome analysis of Parmales, the sister group of diatoms, reveals the evolutionary specialization of diatoms from phago-mixotrophs to photoautotrophs.</title>
        <authorList>
            <person name="Ban H."/>
            <person name="Sato S."/>
            <person name="Yoshikawa S."/>
            <person name="Yamada K."/>
            <person name="Nakamura Y."/>
            <person name="Ichinomiya M."/>
            <person name="Sato N."/>
            <person name="Blanc-Mathieu R."/>
            <person name="Endo H."/>
            <person name="Kuwata A."/>
            <person name="Ogata H."/>
        </authorList>
    </citation>
    <scope>NUCLEOTIDE SEQUENCE [LARGE SCALE GENOMIC DNA]</scope>
</reference>
<organism evidence="2 3">
    <name type="scientific">Tetraparma gracilis</name>
    <dbReference type="NCBI Taxonomy" id="2962635"/>
    <lineage>
        <taxon>Eukaryota</taxon>
        <taxon>Sar</taxon>
        <taxon>Stramenopiles</taxon>
        <taxon>Ochrophyta</taxon>
        <taxon>Bolidophyceae</taxon>
        <taxon>Parmales</taxon>
        <taxon>Triparmaceae</taxon>
        <taxon>Tetraparma</taxon>
    </lineage>
</organism>
<evidence type="ECO:0000259" key="1">
    <source>
        <dbReference type="PROSITE" id="PS50222"/>
    </source>
</evidence>
<name>A0ABQ6MMI7_9STRA</name>
<evidence type="ECO:0000313" key="3">
    <source>
        <dbReference type="Proteomes" id="UP001165060"/>
    </source>
</evidence>
<dbReference type="InterPro" id="IPR002048">
    <property type="entry name" value="EF_hand_dom"/>
</dbReference>
<dbReference type="SUPFAM" id="SSF47473">
    <property type="entry name" value="EF-hand"/>
    <property type="match status" value="1"/>
</dbReference>
<evidence type="ECO:0000313" key="2">
    <source>
        <dbReference type="EMBL" id="GMI29301.1"/>
    </source>
</evidence>
<accession>A0ABQ6MMI7</accession>
<gene>
    <name evidence="2" type="ORF">TeGR_g209</name>
</gene>
<dbReference type="Gene3D" id="1.10.238.10">
    <property type="entry name" value="EF-hand"/>
    <property type="match status" value="2"/>
</dbReference>
<sequence length="168" mass="19430">TMPPQPMDEQEWETATKKRITAAFQLFDKEKKGVVVQEEVPTILRYLGVYPSEKMLIQDILPSMQGDEPTAFVTYAKLEEVLLSLIHCKAADPDPEDILLQAFRTLDADGKGYIEWDRMKEIMQTMGDAPFRDKEIEQFQRAAMDIDTGYVFYEDYVATISQQQRDNH</sequence>
<feature type="non-terminal residue" evidence="2">
    <location>
        <position position="1"/>
    </location>
</feature>
<dbReference type="Proteomes" id="UP001165060">
    <property type="component" value="Unassembled WGS sequence"/>
</dbReference>
<keyword evidence="3" id="KW-1185">Reference proteome</keyword>